<name>A0A173SG92_9FIRM</name>
<gene>
    <name evidence="2" type="ORF">ERS852578_00911</name>
</gene>
<dbReference type="AlphaFoldDB" id="A0A173SG92"/>
<keyword evidence="1" id="KW-1133">Transmembrane helix</keyword>
<dbReference type="RefSeq" id="WP_044930260.1">
    <property type="nucleotide sequence ID" value="NZ_CYYC01000008.1"/>
</dbReference>
<reference evidence="2 3" key="1">
    <citation type="submission" date="2015-09" db="EMBL/GenBank/DDBJ databases">
        <authorList>
            <consortium name="Pathogen Informatics"/>
        </authorList>
    </citation>
    <scope>NUCLEOTIDE SEQUENCE [LARGE SCALE GENOMIC DNA]</scope>
    <source>
        <strain evidence="2 3">2789STDY5834966</strain>
    </source>
</reference>
<dbReference type="Proteomes" id="UP000095390">
    <property type="component" value="Unassembled WGS sequence"/>
</dbReference>
<dbReference type="OrthoDB" id="9781459at2"/>
<feature type="transmembrane region" description="Helical" evidence="1">
    <location>
        <begin position="36"/>
        <end position="55"/>
    </location>
</feature>
<feature type="transmembrane region" description="Helical" evidence="1">
    <location>
        <begin position="12"/>
        <end position="30"/>
    </location>
</feature>
<organism evidence="2 3">
    <name type="scientific">Anaerobutyricum hallii</name>
    <dbReference type="NCBI Taxonomy" id="39488"/>
    <lineage>
        <taxon>Bacteria</taxon>
        <taxon>Bacillati</taxon>
        <taxon>Bacillota</taxon>
        <taxon>Clostridia</taxon>
        <taxon>Lachnospirales</taxon>
        <taxon>Lachnospiraceae</taxon>
        <taxon>Anaerobutyricum</taxon>
    </lineage>
</organism>
<dbReference type="NCBIfam" id="TIGR02185">
    <property type="entry name" value="Trep_Strep"/>
    <property type="match status" value="1"/>
</dbReference>
<evidence type="ECO:0000256" key="1">
    <source>
        <dbReference type="SAM" id="Phobius"/>
    </source>
</evidence>
<feature type="transmembrane region" description="Helical" evidence="1">
    <location>
        <begin position="112"/>
        <end position="131"/>
    </location>
</feature>
<evidence type="ECO:0000313" key="3">
    <source>
        <dbReference type="Proteomes" id="UP000095390"/>
    </source>
</evidence>
<evidence type="ECO:0000313" key="2">
    <source>
        <dbReference type="EMBL" id="CUM89353.1"/>
    </source>
</evidence>
<protein>
    <submittedName>
        <fullName evidence="2">Conserved hypothetical integral membrane protein</fullName>
    </submittedName>
</protein>
<dbReference type="Pfam" id="PF09605">
    <property type="entry name" value="Trep_Strep"/>
    <property type="match status" value="1"/>
</dbReference>
<sequence>MNNKLQGKDLINIGIFTAIYFIVIFAAASIGFIPIFIPLISVIVPLVGGIPMMLFFSKIKKFGMLTICGVLLGIIMLLTGMGWWCIPTGLIFGLISDFMMKACDYKNAKREVLIHGVFSMWVIGAFIPIVVTRDAYYQNLLPGYGQEYADTLMAYMPDWILPVLLIAAFVSGLVGGLIGRKIFKKHFERAGIV</sequence>
<keyword evidence="1" id="KW-0472">Membrane</keyword>
<feature type="transmembrane region" description="Helical" evidence="1">
    <location>
        <begin position="159"/>
        <end position="179"/>
    </location>
</feature>
<dbReference type="InterPro" id="IPR011733">
    <property type="entry name" value="CHP02185_IM"/>
</dbReference>
<dbReference type="EMBL" id="CYYC01000008">
    <property type="protein sequence ID" value="CUM89353.1"/>
    <property type="molecule type" value="Genomic_DNA"/>
</dbReference>
<proteinExistence type="predicted"/>
<keyword evidence="1" id="KW-0812">Transmembrane</keyword>
<accession>A0A173SG92</accession>